<dbReference type="InterPro" id="IPR000515">
    <property type="entry name" value="MetI-like"/>
</dbReference>
<keyword evidence="3" id="KW-1003">Cell membrane</keyword>
<keyword evidence="4" id="KW-0997">Cell inner membrane</keyword>
<dbReference type="OrthoDB" id="9795403at2"/>
<feature type="transmembrane region" description="Helical" evidence="8">
    <location>
        <begin position="371"/>
        <end position="395"/>
    </location>
</feature>
<keyword evidence="5 8" id="KW-0812">Transmembrane</keyword>
<gene>
    <name evidence="10" type="ORF">SAMN02745206_03004</name>
</gene>
<evidence type="ECO:0000259" key="9">
    <source>
        <dbReference type="PROSITE" id="PS50928"/>
    </source>
</evidence>
<organism evidence="10 11">
    <name type="scientific">Desulfacinum infernum DSM 9756</name>
    <dbReference type="NCBI Taxonomy" id="1121391"/>
    <lineage>
        <taxon>Bacteria</taxon>
        <taxon>Pseudomonadati</taxon>
        <taxon>Thermodesulfobacteriota</taxon>
        <taxon>Syntrophobacteria</taxon>
        <taxon>Syntrophobacterales</taxon>
        <taxon>Syntrophobacteraceae</taxon>
        <taxon>Desulfacinum</taxon>
    </lineage>
</organism>
<feature type="transmembrane region" description="Helical" evidence="8">
    <location>
        <begin position="471"/>
        <end position="490"/>
    </location>
</feature>
<evidence type="ECO:0000256" key="5">
    <source>
        <dbReference type="ARBA" id="ARBA00022692"/>
    </source>
</evidence>
<comment type="subcellular location">
    <subcellularLocation>
        <location evidence="1">Cell inner membrane</location>
        <topology evidence="1">Multi-pass membrane protein</topology>
    </subcellularLocation>
    <subcellularLocation>
        <location evidence="8">Cell membrane</location>
        <topology evidence="8">Multi-pass membrane protein</topology>
    </subcellularLocation>
</comment>
<feature type="transmembrane region" description="Helical" evidence="8">
    <location>
        <begin position="67"/>
        <end position="89"/>
    </location>
</feature>
<dbReference type="GO" id="GO:0005886">
    <property type="term" value="C:plasma membrane"/>
    <property type="evidence" value="ECO:0007669"/>
    <property type="project" value="UniProtKB-SubCell"/>
</dbReference>
<dbReference type="STRING" id="1121391.SAMN02745206_03004"/>
<dbReference type="Gene3D" id="1.10.3720.10">
    <property type="entry name" value="MetI-like"/>
    <property type="match status" value="2"/>
</dbReference>
<feature type="transmembrane region" description="Helical" evidence="8">
    <location>
        <begin position="415"/>
        <end position="434"/>
    </location>
</feature>
<comment type="similarity">
    <text evidence="8">Belongs to the binding-protein-dependent transport system permease family.</text>
</comment>
<dbReference type="InterPro" id="IPR035906">
    <property type="entry name" value="MetI-like_sf"/>
</dbReference>
<dbReference type="SUPFAM" id="SSF161098">
    <property type="entry name" value="MetI-like"/>
    <property type="match status" value="2"/>
</dbReference>
<feature type="transmembrane region" description="Helical" evidence="8">
    <location>
        <begin position="239"/>
        <end position="266"/>
    </location>
</feature>
<dbReference type="AlphaFoldDB" id="A0A1M5FY04"/>
<feature type="transmembrane region" description="Helical" evidence="8">
    <location>
        <begin position="340"/>
        <end position="359"/>
    </location>
</feature>
<sequence length="547" mass="60377">MKAVTCTIPSVRRFFLPGSGRQWAIWALAVLITLPLWAIVRTALGDSRNVWDHLVRHLMWGLLSNTFWLVLGVGVFTLLLGSSLAWLVAFRDFPGRRIFSWALALPLAMPGYVLAFVMVGLFDFTGPVQTYLRKLMGGDLPWFPSVRSRGGVIFTMTLALYPYVYLMLREAFQSLSGRTQEAAQSLGHSPVSAFLRVVLPMARPWIGASLFLVVMECLADFGTVAVFNYDTFTTAIYKAWYGLFSIEAAAQLALTLLSFVFLCAFLEHRERRRRRYHQSTRSSRAIPPPLGPRTKWLATGYAFLVLFLSVLLPMGQLLAWTLPQLSQIPSRDLLLVGRTFFLGTLAALVVVGVSLMMSFWQRRSPGTATDLGVRIATLGYAFPGSVLAVGVYLPFALLDNLLADLKISSFGDGTFQLKGTLLVMLFGYLVRFLAVGHGAVASGMERCSPQLENAAQSLGESGWGVLRRIHLPLLTPSLLAAGALTMVEVMKEMPLTLMTRPFGWDTLAVRIFELTSEGLWEQAALPALILVLVGSIPMMLASRGVRV</sequence>
<feature type="domain" description="ABC transmembrane type-1" evidence="9">
    <location>
        <begin position="336"/>
        <end position="541"/>
    </location>
</feature>
<evidence type="ECO:0000256" key="7">
    <source>
        <dbReference type="ARBA" id="ARBA00023136"/>
    </source>
</evidence>
<keyword evidence="6 8" id="KW-1133">Transmembrane helix</keyword>
<accession>A0A1M5FY04</accession>
<keyword evidence="11" id="KW-1185">Reference proteome</keyword>
<keyword evidence="7 8" id="KW-0472">Membrane</keyword>
<protein>
    <submittedName>
        <fullName evidence="10">Iron(III) transport system permease protein</fullName>
    </submittedName>
</protein>
<evidence type="ECO:0000256" key="4">
    <source>
        <dbReference type="ARBA" id="ARBA00022519"/>
    </source>
</evidence>
<feature type="transmembrane region" description="Helical" evidence="8">
    <location>
        <begin position="101"/>
        <end position="122"/>
    </location>
</feature>
<dbReference type="Proteomes" id="UP000184076">
    <property type="component" value="Unassembled WGS sequence"/>
</dbReference>
<name>A0A1M5FY04_9BACT</name>
<dbReference type="PANTHER" id="PTHR43357:SF3">
    <property type="entry name" value="FE(3+)-TRANSPORT SYSTEM PERMEASE PROTEIN FBPB 2"/>
    <property type="match status" value="1"/>
</dbReference>
<evidence type="ECO:0000313" key="11">
    <source>
        <dbReference type="Proteomes" id="UP000184076"/>
    </source>
</evidence>
<feature type="transmembrane region" description="Helical" evidence="8">
    <location>
        <begin position="523"/>
        <end position="541"/>
    </location>
</feature>
<dbReference type="PROSITE" id="PS50928">
    <property type="entry name" value="ABC_TM1"/>
    <property type="match status" value="2"/>
</dbReference>
<proteinExistence type="inferred from homology"/>
<dbReference type="PANTHER" id="PTHR43357">
    <property type="entry name" value="INNER MEMBRANE ABC TRANSPORTER PERMEASE PROTEIN YDCV"/>
    <property type="match status" value="1"/>
</dbReference>
<evidence type="ECO:0000256" key="1">
    <source>
        <dbReference type="ARBA" id="ARBA00004429"/>
    </source>
</evidence>
<evidence type="ECO:0000313" key="10">
    <source>
        <dbReference type="EMBL" id="SHF96071.1"/>
    </source>
</evidence>
<feature type="transmembrane region" description="Helical" evidence="8">
    <location>
        <begin position="23"/>
        <end position="44"/>
    </location>
</feature>
<keyword evidence="2 8" id="KW-0813">Transport</keyword>
<dbReference type="Pfam" id="PF00528">
    <property type="entry name" value="BPD_transp_1"/>
    <property type="match status" value="2"/>
</dbReference>
<evidence type="ECO:0000256" key="8">
    <source>
        <dbReference type="RuleBase" id="RU363032"/>
    </source>
</evidence>
<dbReference type="FunFam" id="1.10.3720.10:FF:000088">
    <property type="entry name" value="Iron(III) ABC transporter, permease protein"/>
    <property type="match status" value="1"/>
</dbReference>
<evidence type="ECO:0000256" key="3">
    <source>
        <dbReference type="ARBA" id="ARBA00022475"/>
    </source>
</evidence>
<dbReference type="EMBL" id="FQVB01000033">
    <property type="protein sequence ID" value="SHF96071.1"/>
    <property type="molecule type" value="Genomic_DNA"/>
</dbReference>
<feature type="transmembrane region" description="Helical" evidence="8">
    <location>
        <begin position="205"/>
        <end position="227"/>
    </location>
</feature>
<feature type="transmembrane region" description="Helical" evidence="8">
    <location>
        <begin position="150"/>
        <end position="168"/>
    </location>
</feature>
<evidence type="ECO:0000256" key="6">
    <source>
        <dbReference type="ARBA" id="ARBA00022989"/>
    </source>
</evidence>
<feature type="transmembrane region" description="Helical" evidence="8">
    <location>
        <begin position="301"/>
        <end position="320"/>
    </location>
</feature>
<dbReference type="CDD" id="cd06261">
    <property type="entry name" value="TM_PBP2"/>
    <property type="match status" value="2"/>
</dbReference>
<dbReference type="GO" id="GO:0055085">
    <property type="term" value="P:transmembrane transport"/>
    <property type="evidence" value="ECO:0007669"/>
    <property type="project" value="InterPro"/>
</dbReference>
<feature type="domain" description="ABC transmembrane type-1" evidence="9">
    <location>
        <begin position="63"/>
        <end position="265"/>
    </location>
</feature>
<evidence type="ECO:0000256" key="2">
    <source>
        <dbReference type="ARBA" id="ARBA00022448"/>
    </source>
</evidence>
<reference evidence="11" key="1">
    <citation type="submission" date="2016-11" db="EMBL/GenBank/DDBJ databases">
        <authorList>
            <person name="Varghese N."/>
            <person name="Submissions S."/>
        </authorList>
    </citation>
    <scope>NUCLEOTIDE SEQUENCE [LARGE SCALE GENOMIC DNA]</scope>
    <source>
        <strain evidence="11">DSM 9756</strain>
    </source>
</reference>